<keyword evidence="1" id="KW-0812">Transmembrane</keyword>
<dbReference type="AlphaFoldDB" id="A0A0M2HF12"/>
<dbReference type="EMBL" id="JYJA01000033">
    <property type="protein sequence ID" value="KJL42842.1"/>
    <property type="molecule type" value="Genomic_DNA"/>
</dbReference>
<evidence type="ECO:0000256" key="1">
    <source>
        <dbReference type="SAM" id="Phobius"/>
    </source>
</evidence>
<organism evidence="2 3">
    <name type="scientific">Microbacterium trichothecenolyticum</name>
    <name type="common">Aureobacterium trichothecenolyticum</name>
    <dbReference type="NCBI Taxonomy" id="69370"/>
    <lineage>
        <taxon>Bacteria</taxon>
        <taxon>Bacillati</taxon>
        <taxon>Actinomycetota</taxon>
        <taxon>Actinomycetes</taxon>
        <taxon>Micrococcales</taxon>
        <taxon>Microbacteriaceae</taxon>
        <taxon>Microbacterium</taxon>
    </lineage>
</organism>
<feature type="transmembrane region" description="Helical" evidence="1">
    <location>
        <begin position="40"/>
        <end position="64"/>
    </location>
</feature>
<comment type="caution">
    <text evidence="2">The sequence shown here is derived from an EMBL/GenBank/DDBJ whole genome shotgun (WGS) entry which is preliminary data.</text>
</comment>
<gene>
    <name evidence="2" type="ORF">RS82_01807</name>
</gene>
<feature type="transmembrane region" description="Helical" evidence="1">
    <location>
        <begin position="84"/>
        <end position="108"/>
    </location>
</feature>
<proteinExistence type="predicted"/>
<accession>A0A0M2HF12</accession>
<keyword evidence="3" id="KW-1185">Reference proteome</keyword>
<evidence type="ECO:0000313" key="2">
    <source>
        <dbReference type="EMBL" id="KJL42842.1"/>
    </source>
</evidence>
<feature type="transmembrane region" description="Helical" evidence="1">
    <location>
        <begin position="142"/>
        <end position="160"/>
    </location>
</feature>
<dbReference type="Proteomes" id="UP000034098">
    <property type="component" value="Unassembled WGS sequence"/>
</dbReference>
<feature type="transmembrane region" description="Helical" evidence="1">
    <location>
        <begin position="115"/>
        <end position="136"/>
    </location>
</feature>
<name>A0A0M2HF12_MICTR</name>
<keyword evidence="1" id="KW-0472">Membrane</keyword>
<protein>
    <submittedName>
        <fullName evidence="2">Uncharacterized protein</fullName>
    </submittedName>
</protein>
<sequence length="179" mass="19489">MSTEMPAPHKRPAYEPAGRLLKPPRFDPEMKRPISTVAGVLLIVLRVLAGIVVLVSIATGWDAILSDPDSVLEGFDPTQEGRQAALWLVLGTGGTVLLIDLALAFFVFRGVNWARVFVMFIAVLSISTSFTAWWAQGQEIEIAGTFLSLSIDILLLLALSSRSAAAYARRNERRPDTPA</sequence>
<reference evidence="2 3" key="1">
    <citation type="submission" date="2015-02" db="EMBL/GenBank/DDBJ databases">
        <title>Draft genome sequences of ten Microbacterium spp. with emphasis on heavy metal contaminated environments.</title>
        <authorList>
            <person name="Corretto E."/>
        </authorList>
    </citation>
    <scope>NUCLEOTIDE SEQUENCE [LARGE SCALE GENOMIC DNA]</scope>
    <source>
        <strain evidence="2 3">DSM 8608</strain>
    </source>
</reference>
<evidence type="ECO:0000313" key="3">
    <source>
        <dbReference type="Proteomes" id="UP000034098"/>
    </source>
</evidence>
<keyword evidence="1" id="KW-1133">Transmembrane helix</keyword>
<dbReference type="RefSeq" id="WP_245619562.1">
    <property type="nucleotide sequence ID" value="NZ_JYJA01000033.1"/>
</dbReference>